<feature type="transmembrane region" description="Helical" evidence="1">
    <location>
        <begin position="253"/>
        <end position="271"/>
    </location>
</feature>
<keyword evidence="1" id="KW-0812">Transmembrane</keyword>
<feature type="transmembrane region" description="Helical" evidence="1">
    <location>
        <begin position="67"/>
        <end position="85"/>
    </location>
</feature>
<dbReference type="EMBL" id="ACCF01000010">
    <property type="protein sequence ID" value="EEF69578.1"/>
    <property type="molecule type" value="Genomic_DNA"/>
</dbReference>
<comment type="caution">
    <text evidence="2">The sequence shown here is derived from an EMBL/GenBank/DDBJ whole genome shotgun (WGS) entry which is preliminary data.</text>
</comment>
<evidence type="ECO:0000313" key="3">
    <source>
        <dbReference type="Proteomes" id="UP000005950"/>
    </source>
</evidence>
<name>B9Y329_9FIRM</name>
<keyword evidence="1" id="KW-1133">Transmembrane helix</keyword>
<feature type="transmembrane region" description="Helical" evidence="1">
    <location>
        <begin position="189"/>
        <end position="213"/>
    </location>
</feature>
<dbReference type="GO" id="GO:0009401">
    <property type="term" value="P:phosphoenolpyruvate-dependent sugar phosphotransferase system"/>
    <property type="evidence" value="ECO:0007669"/>
    <property type="project" value="InterPro"/>
</dbReference>
<evidence type="ECO:0000313" key="2">
    <source>
        <dbReference type="EMBL" id="EEF69578.1"/>
    </source>
</evidence>
<accession>B9Y329</accession>
<dbReference type="PANTHER" id="PTHR32502">
    <property type="entry name" value="N-ACETYLGALACTOSAMINE PERMEASE II COMPONENT-RELATED"/>
    <property type="match status" value="1"/>
</dbReference>
<dbReference type="HOGENOM" id="CLU_060742_0_0_9"/>
<feature type="transmembrane region" description="Helical" evidence="1">
    <location>
        <begin position="125"/>
        <end position="151"/>
    </location>
</feature>
<dbReference type="PANTHER" id="PTHR32502:SF23">
    <property type="entry name" value="TRANSPORT PROTEIN, PTS SYSTEM"/>
    <property type="match status" value="1"/>
</dbReference>
<proteinExistence type="predicted"/>
<feature type="transmembrane region" description="Helical" evidence="1">
    <location>
        <begin position="225"/>
        <end position="246"/>
    </location>
</feature>
<organism evidence="2 3">
    <name type="scientific">Holdemania filiformis DSM 12042</name>
    <dbReference type="NCBI Taxonomy" id="545696"/>
    <lineage>
        <taxon>Bacteria</taxon>
        <taxon>Bacillati</taxon>
        <taxon>Bacillota</taxon>
        <taxon>Erysipelotrichia</taxon>
        <taxon>Erysipelotrichales</taxon>
        <taxon>Erysipelotrichaceae</taxon>
        <taxon>Holdemania</taxon>
    </lineage>
</organism>
<dbReference type="AlphaFoldDB" id="B9Y329"/>
<dbReference type="OrthoDB" id="9795582at2"/>
<dbReference type="InterPro" id="IPR004704">
    <property type="entry name" value="PTS_IID_man"/>
</dbReference>
<dbReference type="InterPro" id="IPR050303">
    <property type="entry name" value="GatZ_KbaZ_carbometab"/>
</dbReference>
<dbReference type="eggNOG" id="COG3716">
    <property type="taxonomic scope" value="Bacteria"/>
</dbReference>
<evidence type="ECO:0000256" key="1">
    <source>
        <dbReference type="SAM" id="Phobius"/>
    </source>
</evidence>
<keyword evidence="1" id="KW-0472">Membrane</keyword>
<dbReference type="PROSITE" id="PS51108">
    <property type="entry name" value="PTS_EIID"/>
    <property type="match status" value="1"/>
</dbReference>
<dbReference type="STRING" id="545696.HOLDEFILI_00204"/>
<dbReference type="Pfam" id="PF03613">
    <property type="entry name" value="EIID-AGA"/>
    <property type="match status" value="1"/>
</dbReference>
<protein>
    <submittedName>
        <fullName evidence="2">PTS system mannose/fructose/sorbose family IID component</fullName>
    </submittedName>
</protein>
<sequence length="272" mass="29611">MAKNQITSAEKKILNSMYWRSGCCFATFNMVKMEGNAFTLTMAPAINEIFKDDEEERCRTLLRHNNFFNTHAVFLPFIAGLCFAMEKERKEKGTVDADTIESIKVALMGPAAGIGDAFFFNCVRVIAAGIGIGLAAQGNLLGSIIFAVIYGGSQLLLRWYFLHIGFHAGTDFINSVFETGLIKAVTKAASILGVGMVGAMAAQMVNVPLAWTIQVGEASVVVNDVVNSIMPGLLSIVLLFVLMHLIRKGKRPSMLIFSIMIISLILAFLGIF</sequence>
<gene>
    <name evidence="2" type="ORF">HOLDEFILI_00204</name>
</gene>
<reference evidence="2 3" key="1">
    <citation type="submission" date="2008-12" db="EMBL/GenBank/DDBJ databases">
        <authorList>
            <person name="Fulton L."/>
            <person name="Clifton S."/>
            <person name="Fulton B."/>
            <person name="Xu J."/>
            <person name="Minx P."/>
            <person name="Pepin K.H."/>
            <person name="Johnson M."/>
            <person name="Bhonagiri V."/>
            <person name="Nash W.E."/>
            <person name="Mardis E.R."/>
            <person name="Wilson R.K."/>
        </authorList>
    </citation>
    <scope>NUCLEOTIDE SEQUENCE [LARGE SCALE GENOMIC DNA]</scope>
    <source>
        <strain evidence="2 3">DSM 12042</strain>
    </source>
</reference>
<reference evidence="2 3" key="2">
    <citation type="submission" date="2009-02" db="EMBL/GenBank/DDBJ databases">
        <title>Draft genome sequence of Holdemania filiformis DSM 12042.</title>
        <authorList>
            <person name="Sudarsanam P."/>
            <person name="Ley R."/>
            <person name="Guruge J."/>
            <person name="Turnbaugh P.J."/>
            <person name="Mahowald M."/>
            <person name="Liep D."/>
            <person name="Gordon J."/>
        </authorList>
    </citation>
    <scope>NUCLEOTIDE SEQUENCE [LARGE SCALE GENOMIC DNA]</scope>
    <source>
        <strain evidence="2 3">DSM 12042</strain>
    </source>
</reference>
<dbReference type="Proteomes" id="UP000005950">
    <property type="component" value="Unassembled WGS sequence"/>
</dbReference>
<dbReference type="RefSeq" id="WP_006057421.1">
    <property type="nucleotide sequence ID" value="NZ_GG657552.1"/>
</dbReference>
<dbReference type="GO" id="GO:0005886">
    <property type="term" value="C:plasma membrane"/>
    <property type="evidence" value="ECO:0007669"/>
    <property type="project" value="TreeGrafter"/>
</dbReference>